<dbReference type="PANTHER" id="PTHR45458:SF1">
    <property type="entry name" value="SHORT CHAIN DEHYDROGENASE"/>
    <property type="match status" value="1"/>
</dbReference>
<evidence type="ECO:0000313" key="2">
    <source>
        <dbReference type="Proteomes" id="UP000298213"/>
    </source>
</evidence>
<gene>
    <name evidence="1" type="ORF">E2493_17420</name>
</gene>
<accession>A0A4Y8ZLT7</accession>
<evidence type="ECO:0000313" key="1">
    <source>
        <dbReference type="EMBL" id="TFI56973.1"/>
    </source>
</evidence>
<dbReference type="Gene3D" id="3.40.50.720">
    <property type="entry name" value="NAD(P)-binding Rossmann-like Domain"/>
    <property type="match status" value="1"/>
</dbReference>
<dbReference type="InterPro" id="IPR002347">
    <property type="entry name" value="SDR_fam"/>
</dbReference>
<dbReference type="CDD" id="cd05325">
    <property type="entry name" value="carb_red_sniffer_like_SDR_c"/>
    <property type="match status" value="1"/>
</dbReference>
<dbReference type="InterPro" id="IPR052184">
    <property type="entry name" value="SDR_enzymes"/>
</dbReference>
<dbReference type="GO" id="GO:0016616">
    <property type="term" value="F:oxidoreductase activity, acting on the CH-OH group of donors, NAD or NADP as acceptor"/>
    <property type="evidence" value="ECO:0007669"/>
    <property type="project" value="TreeGrafter"/>
</dbReference>
<dbReference type="InterPro" id="IPR036291">
    <property type="entry name" value="NAD(P)-bd_dom_sf"/>
</dbReference>
<organism evidence="1 2">
    <name type="scientific">Sphingomonas parva</name>
    <dbReference type="NCBI Taxonomy" id="2555898"/>
    <lineage>
        <taxon>Bacteria</taxon>
        <taxon>Pseudomonadati</taxon>
        <taxon>Pseudomonadota</taxon>
        <taxon>Alphaproteobacteria</taxon>
        <taxon>Sphingomonadales</taxon>
        <taxon>Sphingomonadaceae</taxon>
        <taxon>Sphingomonas</taxon>
    </lineage>
</organism>
<dbReference type="PRINTS" id="PR00081">
    <property type="entry name" value="GDHRDH"/>
</dbReference>
<keyword evidence="2" id="KW-1185">Reference proteome</keyword>
<reference evidence="1 2" key="1">
    <citation type="submission" date="2019-03" db="EMBL/GenBank/DDBJ databases">
        <title>Genome sequence of Sphingomonas sp. 17J27-24.</title>
        <authorList>
            <person name="Kim M."/>
            <person name="Maeng S."/>
            <person name="Sathiyaraj S."/>
        </authorList>
    </citation>
    <scope>NUCLEOTIDE SEQUENCE [LARGE SCALE GENOMIC DNA]</scope>
    <source>
        <strain evidence="1 2">17J27-24</strain>
    </source>
</reference>
<proteinExistence type="predicted"/>
<dbReference type="RefSeq" id="WP_135089442.1">
    <property type="nucleotide sequence ID" value="NZ_SPDV01000043.1"/>
</dbReference>
<comment type="caution">
    <text evidence="1">The sequence shown here is derived from an EMBL/GenBank/DDBJ whole genome shotgun (WGS) entry which is preliminary data.</text>
</comment>
<dbReference type="OrthoDB" id="9785826at2"/>
<sequence length="221" mass="22935">MPTVLVTGANRGLGLEFARQYAAEGWDVIATVRDVSSAGDLRAAAPGARIETLEVADFRAVEAFARALGGTPLDRLVANAGVSKAHRIQSAADAETWLDVLAVNSVAPTLLAGLLAKNVAAAGGRMAAVTSRMGSIADSSGGYVAYRSSKAALNAAWHALVPHIGVPLVLLHPGWVQTDMGGAAATITPEESVRGMRAVIERLPPERSGAFLDYQGQSIPW</sequence>
<dbReference type="EMBL" id="SPDV01000043">
    <property type="protein sequence ID" value="TFI56973.1"/>
    <property type="molecule type" value="Genomic_DNA"/>
</dbReference>
<name>A0A4Y8ZLT7_9SPHN</name>
<dbReference type="Pfam" id="PF00106">
    <property type="entry name" value="adh_short"/>
    <property type="match status" value="1"/>
</dbReference>
<dbReference type="SUPFAM" id="SSF51735">
    <property type="entry name" value="NAD(P)-binding Rossmann-fold domains"/>
    <property type="match status" value="1"/>
</dbReference>
<dbReference type="PANTHER" id="PTHR45458">
    <property type="entry name" value="SHORT-CHAIN DEHYDROGENASE/REDUCTASE SDR"/>
    <property type="match status" value="1"/>
</dbReference>
<dbReference type="AlphaFoldDB" id="A0A4Y8ZLT7"/>
<protein>
    <submittedName>
        <fullName evidence="1">SDR family oxidoreductase</fullName>
    </submittedName>
</protein>
<dbReference type="Proteomes" id="UP000298213">
    <property type="component" value="Unassembled WGS sequence"/>
</dbReference>